<dbReference type="EMBL" id="UARG01000017">
    <property type="protein sequence ID" value="SQA77931.1"/>
    <property type="molecule type" value="Genomic_DNA"/>
</dbReference>
<accession>A0A2X2RNE1</accession>
<gene>
    <name evidence="1" type="ORF">NCTC11546_01156</name>
</gene>
<protein>
    <submittedName>
        <fullName evidence="1">Uncharacterized protein</fullName>
    </submittedName>
</protein>
<reference evidence="1 2" key="1">
    <citation type="submission" date="2018-06" db="EMBL/GenBank/DDBJ databases">
        <authorList>
            <consortium name="Pathogen Informatics"/>
            <person name="Doyle S."/>
        </authorList>
    </citation>
    <scope>NUCLEOTIDE SEQUENCE [LARGE SCALE GENOMIC DNA]</scope>
    <source>
        <strain evidence="1 2">NCTC11546</strain>
    </source>
</reference>
<organism evidence="1 2">
    <name type="scientific">Capnocytophaga ochracea</name>
    <dbReference type="NCBI Taxonomy" id="1018"/>
    <lineage>
        <taxon>Bacteria</taxon>
        <taxon>Pseudomonadati</taxon>
        <taxon>Bacteroidota</taxon>
        <taxon>Flavobacteriia</taxon>
        <taxon>Flavobacteriales</taxon>
        <taxon>Flavobacteriaceae</taxon>
        <taxon>Capnocytophaga</taxon>
    </lineage>
</organism>
<evidence type="ECO:0000313" key="1">
    <source>
        <dbReference type="EMBL" id="SQA77931.1"/>
    </source>
</evidence>
<name>A0A2X2RNE1_CAPOC</name>
<dbReference type="RefSeq" id="WP_128091273.1">
    <property type="nucleotide sequence ID" value="NZ_UARG01000017.1"/>
</dbReference>
<proteinExistence type="predicted"/>
<dbReference type="Proteomes" id="UP000249891">
    <property type="component" value="Unassembled WGS sequence"/>
</dbReference>
<evidence type="ECO:0000313" key="2">
    <source>
        <dbReference type="Proteomes" id="UP000249891"/>
    </source>
</evidence>
<dbReference type="AlphaFoldDB" id="A0A2X2RNE1"/>
<sequence length="187" mass="20253">MGKSKSNYAITGLSGKVGKVFVFRQRGGETIVATPPSHTKAPSASQKAQQERFVRASAYAKNALQDPSLKEDYTAEAKKRRNVSAYNMAMTDYLRAPKITHIDHSGYTGSATGEKIMIEAGDAFKVVAVKVRIEDHDATLVEEGSATLVQGKWVYTTTVTNPSLTGDKIIVTATDRPGNNSKKEESL</sequence>